<evidence type="ECO:0000313" key="2">
    <source>
        <dbReference type="EMBL" id="MEQ2361659.1"/>
    </source>
</evidence>
<proteinExistence type="predicted"/>
<accession>A0ABV1ATZ9</accession>
<evidence type="ECO:0008006" key="4">
    <source>
        <dbReference type="Google" id="ProtNLM"/>
    </source>
</evidence>
<protein>
    <recommendedName>
        <fullName evidence="4">Cation diffusion facilitator family transporter</fullName>
    </recommendedName>
</protein>
<comment type="caution">
    <text evidence="2">The sequence shown here is derived from an EMBL/GenBank/DDBJ whole genome shotgun (WGS) entry which is preliminary data.</text>
</comment>
<sequence>MFGLFKKKKQQTEALIEKDEHTGSDNGAADIAARTASNQATQIQMQKAAQTFAKPSQYTGNRNLFDSGAAKRNAKMQAFANGQKPIDPYTGAELELTKKAAKAKYGADWTKHLAETDHAFSLEEIFNQTHNDPWLKTENVRNAANSEDNLRVTSRSFNNAKRSRTNREFVENDEYLNRTGVEMTEEGKRRAIEDEEYARQSIGKQLGSDRIENVVRTGHNAGMAGAEYAGVTGLTMSGINNVTALLNGEKSAEEAIADTVAQSGKAAVDGYVMSSSLTVLGHQMSSSSSKFIRNLADANVPGKVVTAVMVTGDTLAKWGSGEITTQECMIELGDKGLNMATMGYFMAIGQAAIPIPIVGGAIGAMVGSTLTSGYYQELIHILKDREVEHQERMRLIAESEQAAEETRQFNEQLRQYRDQYFAECHEFFDTTLSTMHFAYETGDADGVIHAANKITEKLGGKVQYETVDEFEDFLDSDEPFVL</sequence>
<gene>
    <name evidence="2" type="ORF">WMO44_05770</name>
</gene>
<feature type="region of interest" description="Disordered" evidence="1">
    <location>
        <begin position="1"/>
        <end position="32"/>
    </location>
</feature>
<evidence type="ECO:0000256" key="1">
    <source>
        <dbReference type="SAM" id="MobiDB-lite"/>
    </source>
</evidence>
<organism evidence="2 3">
    <name type="scientific">Faecalibacterium tardum</name>
    <dbReference type="NCBI Taxonomy" id="3133156"/>
    <lineage>
        <taxon>Bacteria</taxon>
        <taxon>Bacillati</taxon>
        <taxon>Bacillota</taxon>
        <taxon>Clostridia</taxon>
        <taxon>Eubacteriales</taxon>
        <taxon>Oscillospiraceae</taxon>
        <taxon>Faecalibacterium</taxon>
    </lineage>
</organism>
<evidence type="ECO:0000313" key="3">
    <source>
        <dbReference type="Proteomes" id="UP001457197"/>
    </source>
</evidence>
<name>A0ABV1ATZ9_9FIRM</name>
<dbReference type="EMBL" id="JBBMEO010000005">
    <property type="protein sequence ID" value="MEQ2361659.1"/>
    <property type="molecule type" value="Genomic_DNA"/>
</dbReference>
<dbReference type="RefSeq" id="WP_349152027.1">
    <property type="nucleotide sequence ID" value="NZ_JBBMEO010000005.1"/>
</dbReference>
<dbReference type="Proteomes" id="UP001457197">
    <property type="component" value="Unassembled WGS sequence"/>
</dbReference>
<keyword evidence="3" id="KW-1185">Reference proteome</keyword>
<reference evidence="2 3" key="1">
    <citation type="submission" date="2024-03" db="EMBL/GenBank/DDBJ databases">
        <title>Human intestinal bacterial collection.</title>
        <authorList>
            <person name="Pauvert C."/>
            <person name="Hitch T.C.A."/>
            <person name="Clavel T."/>
        </authorList>
    </citation>
    <scope>NUCLEOTIDE SEQUENCE [LARGE SCALE GENOMIC DNA]</scope>
    <source>
        <strain evidence="2 3">CLA-AA-H175</strain>
    </source>
</reference>